<dbReference type="PANTHER" id="PTHR35526">
    <property type="entry name" value="ANTI-SIGMA-F FACTOR RSBW-RELATED"/>
    <property type="match status" value="1"/>
</dbReference>
<dbReference type="Proteomes" id="UP001596022">
    <property type="component" value="Unassembled WGS sequence"/>
</dbReference>
<comment type="similarity">
    <text evidence="6">Belongs to the anti-sigma-factor family.</text>
</comment>
<reference evidence="9" key="1">
    <citation type="journal article" date="2019" name="Int. J. Syst. Evol. Microbiol.">
        <title>The Global Catalogue of Microorganisms (GCM) 10K type strain sequencing project: providing services to taxonomists for standard genome sequencing and annotation.</title>
        <authorList>
            <consortium name="The Broad Institute Genomics Platform"/>
            <consortium name="The Broad Institute Genome Sequencing Center for Infectious Disease"/>
            <person name="Wu L."/>
            <person name="Ma J."/>
        </authorList>
    </citation>
    <scope>NUCLEOTIDE SEQUENCE [LARGE SCALE GENOMIC DNA]</scope>
    <source>
        <strain evidence="9">CGMCC 1.16306</strain>
    </source>
</reference>
<dbReference type="Gene3D" id="3.30.565.10">
    <property type="entry name" value="Histidine kinase-like ATPase, C-terminal domain"/>
    <property type="match status" value="1"/>
</dbReference>
<dbReference type="HAMAP" id="MF_00638">
    <property type="entry name" value="Anti_sigma_B"/>
    <property type="match status" value="1"/>
</dbReference>
<dbReference type="GO" id="GO:0004674">
    <property type="term" value="F:protein serine/threonine kinase activity"/>
    <property type="evidence" value="ECO:0007669"/>
    <property type="project" value="UniProtKB-EC"/>
</dbReference>
<dbReference type="NCBIfam" id="TIGR01924">
    <property type="entry name" value="rsbW_low_gc"/>
    <property type="match status" value="1"/>
</dbReference>
<evidence type="ECO:0000256" key="1">
    <source>
        <dbReference type="ARBA" id="ARBA00022527"/>
    </source>
</evidence>
<name>A0ABV9GLN3_9BACL</name>
<comment type="function">
    <text evidence="6">Negative regulator of sigma-B activity. Phosphorylates and inactivates its specific antagonist protein, RsbV. Upon phosphorylation of RsbV, RsbW is released and binds to sigma-B, thereby blocking its ability to form an RNA polymerase holoenzyme (E-sigma-B).</text>
</comment>
<dbReference type="EMBL" id="JBHSFW010000003">
    <property type="protein sequence ID" value="MFC4618868.1"/>
    <property type="molecule type" value="Genomic_DNA"/>
</dbReference>
<comment type="caution">
    <text evidence="8">The sequence shown here is derived from an EMBL/GenBank/DDBJ whole genome shotgun (WGS) entry which is preliminary data.</text>
</comment>
<accession>A0ABV9GLN3</accession>
<sequence length="160" mass="17284">MTTASDSIELTIPAKAEYIGVVRLALSGITNRMGFSYDDIEDIKVAVSEAITNAVRHAYKDDVEGRVLIRVTPFPDRIEIMVIDSGRSFDIERISGNLKPLSAAASIEQLNEGGLGLFLIDTLMDRVTISGESGVVVFMTKFLGGDEVANHAGKAYSTNE</sequence>
<evidence type="ECO:0000256" key="4">
    <source>
        <dbReference type="ARBA" id="ARBA00022777"/>
    </source>
</evidence>
<keyword evidence="3 6" id="KW-0547">Nucleotide-binding</keyword>
<dbReference type="CDD" id="cd16936">
    <property type="entry name" value="HATPase_RsbW-like"/>
    <property type="match status" value="1"/>
</dbReference>
<proteinExistence type="inferred from homology"/>
<evidence type="ECO:0000256" key="3">
    <source>
        <dbReference type="ARBA" id="ARBA00022741"/>
    </source>
</evidence>
<evidence type="ECO:0000256" key="5">
    <source>
        <dbReference type="ARBA" id="ARBA00022840"/>
    </source>
</evidence>
<dbReference type="NCBIfam" id="NF003144">
    <property type="entry name" value="PRK04069.1"/>
    <property type="match status" value="1"/>
</dbReference>
<dbReference type="EC" id="2.7.11.1" evidence="6"/>
<dbReference type="InterPro" id="IPR010193">
    <property type="entry name" value="RsbW"/>
</dbReference>
<dbReference type="SUPFAM" id="SSF55874">
    <property type="entry name" value="ATPase domain of HSP90 chaperone/DNA topoisomerase II/histidine kinase"/>
    <property type="match status" value="1"/>
</dbReference>
<dbReference type="RefSeq" id="WP_376845969.1">
    <property type="nucleotide sequence ID" value="NZ_JBHSFW010000003.1"/>
</dbReference>
<evidence type="ECO:0000259" key="7">
    <source>
        <dbReference type="Pfam" id="PF13581"/>
    </source>
</evidence>
<protein>
    <recommendedName>
        <fullName evidence="6">Serine-protein kinase RsbW</fullName>
        <ecNumber evidence="6">2.7.11.1</ecNumber>
    </recommendedName>
    <alternativeName>
        <fullName evidence="6">Anti-sigma-B factor</fullName>
    </alternativeName>
    <alternativeName>
        <fullName evidence="6">Sigma-B negative effector RsbW</fullName>
    </alternativeName>
</protein>
<evidence type="ECO:0000256" key="2">
    <source>
        <dbReference type="ARBA" id="ARBA00022679"/>
    </source>
</evidence>
<evidence type="ECO:0000313" key="8">
    <source>
        <dbReference type="EMBL" id="MFC4618868.1"/>
    </source>
</evidence>
<organism evidence="8 9">
    <name type="scientific">Camelliibacillus cellulosilyticus</name>
    <dbReference type="NCBI Taxonomy" id="2174486"/>
    <lineage>
        <taxon>Bacteria</taxon>
        <taxon>Bacillati</taxon>
        <taxon>Bacillota</taxon>
        <taxon>Bacilli</taxon>
        <taxon>Bacillales</taxon>
        <taxon>Sporolactobacillaceae</taxon>
        <taxon>Camelliibacillus</taxon>
    </lineage>
</organism>
<keyword evidence="2 6" id="KW-0808">Transferase</keyword>
<dbReference type="InterPro" id="IPR050267">
    <property type="entry name" value="Anti-sigma-factor_SerPK"/>
</dbReference>
<dbReference type="InterPro" id="IPR003594">
    <property type="entry name" value="HATPase_dom"/>
</dbReference>
<keyword evidence="4 6" id="KW-0418">Kinase</keyword>
<comment type="catalytic activity">
    <reaction evidence="6">
        <text>L-threonyl-[protein] + ATP = O-phospho-L-threonyl-[protein] + ADP + H(+)</text>
        <dbReference type="Rhea" id="RHEA:46608"/>
        <dbReference type="Rhea" id="RHEA-COMP:11060"/>
        <dbReference type="Rhea" id="RHEA-COMP:11605"/>
        <dbReference type="ChEBI" id="CHEBI:15378"/>
        <dbReference type="ChEBI" id="CHEBI:30013"/>
        <dbReference type="ChEBI" id="CHEBI:30616"/>
        <dbReference type="ChEBI" id="CHEBI:61977"/>
        <dbReference type="ChEBI" id="CHEBI:456216"/>
        <dbReference type="EC" id="2.7.11.1"/>
    </reaction>
</comment>
<evidence type="ECO:0000313" key="9">
    <source>
        <dbReference type="Proteomes" id="UP001596022"/>
    </source>
</evidence>
<dbReference type="PANTHER" id="PTHR35526:SF9">
    <property type="entry name" value="SERINE-PROTEIN KINASE RSBW"/>
    <property type="match status" value="1"/>
</dbReference>
<keyword evidence="5 6" id="KW-0067">ATP-binding</keyword>
<dbReference type="Pfam" id="PF13581">
    <property type="entry name" value="HATPase_c_2"/>
    <property type="match status" value="1"/>
</dbReference>
<keyword evidence="9" id="KW-1185">Reference proteome</keyword>
<dbReference type="InterPro" id="IPR036890">
    <property type="entry name" value="HATPase_C_sf"/>
</dbReference>
<evidence type="ECO:0000256" key="6">
    <source>
        <dbReference type="HAMAP-Rule" id="MF_00638"/>
    </source>
</evidence>
<comment type="catalytic activity">
    <reaction evidence="6">
        <text>L-seryl-[protein] + ATP = O-phospho-L-seryl-[protein] + ADP + H(+)</text>
        <dbReference type="Rhea" id="RHEA:17989"/>
        <dbReference type="Rhea" id="RHEA-COMP:9863"/>
        <dbReference type="Rhea" id="RHEA-COMP:11604"/>
        <dbReference type="ChEBI" id="CHEBI:15378"/>
        <dbReference type="ChEBI" id="CHEBI:29999"/>
        <dbReference type="ChEBI" id="CHEBI:30616"/>
        <dbReference type="ChEBI" id="CHEBI:83421"/>
        <dbReference type="ChEBI" id="CHEBI:456216"/>
        <dbReference type="EC" id="2.7.11.1"/>
    </reaction>
</comment>
<keyword evidence="1 6" id="KW-0723">Serine/threonine-protein kinase</keyword>
<feature type="domain" description="Histidine kinase/HSP90-like ATPase" evidence="7">
    <location>
        <begin position="12"/>
        <end position="141"/>
    </location>
</feature>
<gene>
    <name evidence="6 8" type="primary">rsbW</name>
    <name evidence="8" type="ORF">ACFO4N_08965</name>
</gene>